<evidence type="ECO:0000256" key="3">
    <source>
        <dbReference type="ARBA" id="ARBA00022980"/>
    </source>
</evidence>
<dbReference type="EMBL" id="JAKOGI010000021">
    <property type="protein sequence ID" value="KAJ8449445.1"/>
    <property type="molecule type" value="Genomic_DNA"/>
</dbReference>
<dbReference type="InterPro" id="IPR001209">
    <property type="entry name" value="Ribosomal_uS14"/>
</dbReference>
<evidence type="ECO:0000256" key="6">
    <source>
        <dbReference type="ARBA" id="ARBA00040774"/>
    </source>
</evidence>
<proteinExistence type="inferred from homology"/>
<name>A0A9Q1QRA8_9CARY</name>
<dbReference type="PANTHER" id="PTHR19836">
    <property type="entry name" value="30S RIBOSOMAL PROTEIN S14"/>
    <property type="match status" value="1"/>
</dbReference>
<comment type="subcellular location">
    <subcellularLocation>
        <location evidence="1">Mitochondrion</location>
    </subcellularLocation>
</comment>
<dbReference type="GO" id="GO:0015935">
    <property type="term" value="C:small ribosomal subunit"/>
    <property type="evidence" value="ECO:0007669"/>
    <property type="project" value="TreeGrafter"/>
</dbReference>
<sequence length="153" mass="17870">MFRIFSKLLGKISAPPSAPITDFLSPSHIGLQSIRGFSSGVSGYVAEKRNILDYKRRLLVAKYELRRKLYKALCRDPDLPSNLREKHRNKLSKLPRNSSFTRVRNRCIFTGRPRAVYENFRMSRIVFRELASQDDLFPDIRLTELWKLGVKRV</sequence>
<keyword evidence="5" id="KW-0687">Ribonucleoprotein</keyword>
<protein>
    <recommendedName>
        <fullName evidence="6">Small ribosomal subunit protein uS14m</fullName>
    </recommendedName>
    <alternativeName>
        <fullName evidence="7">Ribosomal protein S14, mitochondrial</fullName>
    </alternativeName>
</protein>
<dbReference type="GO" id="GO:0005739">
    <property type="term" value="C:mitochondrion"/>
    <property type="evidence" value="ECO:0007669"/>
    <property type="project" value="UniProtKB-SubCell"/>
</dbReference>
<dbReference type="Pfam" id="PF00253">
    <property type="entry name" value="Ribosomal_S14"/>
    <property type="match status" value="1"/>
</dbReference>
<dbReference type="FunFam" id="1.10.287.1480:FF:000001">
    <property type="entry name" value="30S ribosomal protein S14"/>
    <property type="match status" value="1"/>
</dbReference>
<accession>A0A9Q1QRA8</accession>
<dbReference type="OrthoDB" id="413436at2759"/>
<evidence type="ECO:0000256" key="2">
    <source>
        <dbReference type="ARBA" id="ARBA00009083"/>
    </source>
</evidence>
<keyword evidence="9" id="KW-1185">Reference proteome</keyword>
<reference evidence="8" key="1">
    <citation type="submission" date="2022-04" db="EMBL/GenBank/DDBJ databases">
        <title>Carnegiea gigantea Genome sequencing and assembly v2.</title>
        <authorList>
            <person name="Copetti D."/>
            <person name="Sanderson M.J."/>
            <person name="Burquez A."/>
            <person name="Wojciechowski M.F."/>
        </authorList>
    </citation>
    <scope>NUCLEOTIDE SEQUENCE</scope>
    <source>
        <strain evidence="8">SGP5-SGP5p</strain>
        <tissue evidence="8">Aerial part</tissue>
    </source>
</reference>
<evidence type="ECO:0000313" key="9">
    <source>
        <dbReference type="Proteomes" id="UP001153076"/>
    </source>
</evidence>
<comment type="similarity">
    <text evidence="2">Belongs to the universal ribosomal protein uS14 family.</text>
</comment>
<comment type="caution">
    <text evidence="8">The sequence shown here is derived from an EMBL/GenBank/DDBJ whole genome shotgun (WGS) entry which is preliminary data.</text>
</comment>
<dbReference type="Gene3D" id="1.10.287.1480">
    <property type="match status" value="1"/>
</dbReference>
<dbReference type="NCBIfam" id="NF006477">
    <property type="entry name" value="PRK08881.1"/>
    <property type="match status" value="1"/>
</dbReference>
<dbReference type="InterPro" id="IPR018271">
    <property type="entry name" value="Ribosomal_uS14_CS"/>
</dbReference>
<keyword evidence="3" id="KW-0689">Ribosomal protein</keyword>
<dbReference type="PROSITE" id="PS00527">
    <property type="entry name" value="RIBOSOMAL_S14"/>
    <property type="match status" value="1"/>
</dbReference>
<dbReference type="AlphaFoldDB" id="A0A9Q1QRA8"/>
<dbReference type="GO" id="GO:0003735">
    <property type="term" value="F:structural constituent of ribosome"/>
    <property type="evidence" value="ECO:0007669"/>
    <property type="project" value="InterPro"/>
</dbReference>
<gene>
    <name evidence="8" type="ORF">Cgig2_002242</name>
</gene>
<dbReference type="GO" id="GO:0006412">
    <property type="term" value="P:translation"/>
    <property type="evidence" value="ECO:0007669"/>
    <property type="project" value="InterPro"/>
</dbReference>
<keyword evidence="4" id="KW-0496">Mitochondrion</keyword>
<evidence type="ECO:0000256" key="1">
    <source>
        <dbReference type="ARBA" id="ARBA00004173"/>
    </source>
</evidence>
<dbReference type="Proteomes" id="UP001153076">
    <property type="component" value="Unassembled WGS sequence"/>
</dbReference>
<dbReference type="SUPFAM" id="SSF57716">
    <property type="entry name" value="Glucocorticoid receptor-like (DNA-binding domain)"/>
    <property type="match status" value="1"/>
</dbReference>
<dbReference type="PANTHER" id="PTHR19836:SF30">
    <property type="entry name" value="RIBOSOMAL PROTEIN S14"/>
    <property type="match status" value="1"/>
</dbReference>
<evidence type="ECO:0000256" key="4">
    <source>
        <dbReference type="ARBA" id="ARBA00023128"/>
    </source>
</evidence>
<evidence type="ECO:0000313" key="8">
    <source>
        <dbReference type="EMBL" id="KAJ8449445.1"/>
    </source>
</evidence>
<organism evidence="8 9">
    <name type="scientific">Carnegiea gigantea</name>
    <dbReference type="NCBI Taxonomy" id="171969"/>
    <lineage>
        <taxon>Eukaryota</taxon>
        <taxon>Viridiplantae</taxon>
        <taxon>Streptophyta</taxon>
        <taxon>Embryophyta</taxon>
        <taxon>Tracheophyta</taxon>
        <taxon>Spermatophyta</taxon>
        <taxon>Magnoliopsida</taxon>
        <taxon>eudicotyledons</taxon>
        <taxon>Gunneridae</taxon>
        <taxon>Pentapetalae</taxon>
        <taxon>Caryophyllales</taxon>
        <taxon>Cactineae</taxon>
        <taxon>Cactaceae</taxon>
        <taxon>Cactoideae</taxon>
        <taxon>Echinocereeae</taxon>
        <taxon>Carnegiea</taxon>
    </lineage>
</organism>
<evidence type="ECO:0000256" key="7">
    <source>
        <dbReference type="ARBA" id="ARBA00042804"/>
    </source>
</evidence>
<evidence type="ECO:0000256" key="5">
    <source>
        <dbReference type="ARBA" id="ARBA00023274"/>
    </source>
</evidence>